<name>A0A3L6S493_PANMI</name>
<reference evidence="3" key="1">
    <citation type="journal article" date="2019" name="Nat. Commun.">
        <title>The genome of broomcorn millet.</title>
        <authorList>
            <person name="Zou C."/>
            <person name="Miki D."/>
            <person name="Li D."/>
            <person name="Tang Q."/>
            <person name="Xiao L."/>
            <person name="Rajput S."/>
            <person name="Deng P."/>
            <person name="Jia W."/>
            <person name="Huang R."/>
            <person name="Zhang M."/>
            <person name="Sun Y."/>
            <person name="Hu J."/>
            <person name="Fu X."/>
            <person name="Schnable P.S."/>
            <person name="Li F."/>
            <person name="Zhang H."/>
            <person name="Feng B."/>
            <person name="Zhu X."/>
            <person name="Liu R."/>
            <person name="Schnable J.C."/>
            <person name="Zhu J.-K."/>
            <person name="Zhang H."/>
        </authorList>
    </citation>
    <scope>NUCLEOTIDE SEQUENCE [LARGE SCALE GENOMIC DNA]</scope>
</reference>
<dbReference type="STRING" id="4540.A0A3L6S493"/>
<evidence type="ECO:0000256" key="1">
    <source>
        <dbReference type="SAM" id="MobiDB-lite"/>
    </source>
</evidence>
<gene>
    <name evidence="2" type="ORF">C2845_PM02G28560</name>
</gene>
<proteinExistence type="predicted"/>
<protein>
    <recommendedName>
        <fullName evidence="4">Long cell-linked locus protein</fullName>
    </recommendedName>
</protein>
<accession>A0A3L6S493</accession>
<dbReference type="EMBL" id="PQIB02000005">
    <property type="protein sequence ID" value="RLN15454.1"/>
    <property type="molecule type" value="Genomic_DNA"/>
</dbReference>
<evidence type="ECO:0008006" key="4">
    <source>
        <dbReference type="Google" id="ProtNLM"/>
    </source>
</evidence>
<dbReference type="PANTHER" id="PTHR33265">
    <property type="entry name" value="AVR9/CF-9 RAPIDLY ELICITED PROTEIN-RELATED"/>
    <property type="match status" value="1"/>
</dbReference>
<evidence type="ECO:0000313" key="3">
    <source>
        <dbReference type="Proteomes" id="UP000275267"/>
    </source>
</evidence>
<feature type="region of interest" description="Disordered" evidence="1">
    <location>
        <begin position="228"/>
        <end position="251"/>
    </location>
</feature>
<dbReference type="InterPro" id="IPR008480">
    <property type="entry name" value="DUF761_pln"/>
</dbReference>
<dbReference type="Proteomes" id="UP000275267">
    <property type="component" value="Unassembled WGS sequence"/>
</dbReference>
<evidence type="ECO:0000313" key="2">
    <source>
        <dbReference type="EMBL" id="RLN15454.1"/>
    </source>
</evidence>
<dbReference type="AlphaFoldDB" id="A0A3L6S493"/>
<dbReference type="Pfam" id="PF05553">
    <property type="entry name" value="DUF761"/>
    <property type="match status" value="1"/>
</dbReference>
<keyword evidence="3" id="KW-1185">Reference proteome</keyword>
<comment type="caution">
    <text evidence="2">The sequence shown here is derived from an EMBL/GenBank/DDBJ whole genome shotgun (WGS) entry which is preliminary data.</text>
</comment>
<dbReference type="PANTHER" id="PTHR33265:SF5">
    <property type="entry name" value="COTTON FIBER PROTEIN"/>
    <property type="match status" value="1"/>
</dbReference>
<sequence>MVTASSLRQLPSRQEGRQLRACDAFASSSRAAPAPLRTQACNAPHPRASSPSYLSSPRLCPTHLISSHLGISPTLKTNQNHLSKGSTAGSEATFFRSASEIEISGSERAMAAGKAAAVKKPSFGTRAWRLLRLAVLWARRGGAAHSLRLLRTLRRHGHGLGGGARGDRLRYGEREFSIDETPAFRFRTPSARVLRLIPCIAPAVPDTPGLYGDDRYFFRDAAARAPEEDGAAYGYGGPESERGDGEEEEEEELSCYCDEGCDEEEELLERAVAESCRASTAAEGDAGVDVKADEFIARFYAQMKLQRQISWLQYNEMMQRSVS</sequence>
<dbReference type="OrthoDB" id="1929803at2759"/>
<organism evidence="2 3">
    <name type="scientific">Panicum miliaceum</name>
    <name type="common">Proso millet</name>
    <name type="synonym">Broomcorn millet</name>
    <dbReference type="NCBI Taxonomy" id="4540"/>
    <lineage>
        <taxon>Eukaryota</taxon>
        <taxon>Viridiplantae</taxon>
        <taxon>Streptophyta</taxon>
        <taxon>Embryophyta</taxon>
        <taxon>Tracheophyta</taxon>
        <taxon>Spermatophyta</taxon>
        <taxon>Magnoliopsida</taxon>
        <taxon>Liliopsida</taxon>
        <taxon>Poales</taxon>
        <taxon>Poaceae</taxon>
        <taxon>PACMAD clade</taxon>
        <taxon>Panicoideae</taxon>
        <taxon>Panicodae</taxon>
        <taxon>Paniceae</taxon>
        <taxon>Panicinae</taxon>
        <taxon>Panicum</taxon>
        <taxon>Panicum sect. Panicum</taxon>
    </lineage>
</organism>